<keyword evidence="1" id="KW-0808">Transferase</keyword>
<dbReference type="Proteomes" id="UP001139409">
    <property type="component" value="Unassembled WGS sequence"/>
</dbReference>
<dbReference type="PANTHER" id="PTHR43420">
    <property type="entry name" value="ACETYLTRANSFERASE"/>
    <property type="match status" value="1"/>
</dbReference>
<dbReference type="GO" id="GO:0016747">
    <property type="term" value="F:acyltransferase activity, transferring groups other than amino-acyl groups"/>
    <property type="evidence" value="ECO:0007669"/>
    <property type="project" value="InterPro"/>
</dbReference>
<evidence type="ECO:0000256" key="1">
    <source>
        <dbReference type="ARBA" id="ARBA00022679"/>
    </source>
</evidence>
<organism evidence="4 5">
    <name type="scientific">Fulvivirga sedimenti</name>
    <dbReference type="NCBI Taxonomy" id="2879465"/>
    <lineage>
        <taxon>Bacteria</taxon>
        <taxon>Pseudomonadati</taxon>
        <taxon>Bacteroidota</taxon>
        <taxon>Cytophagia</taxon>
        <taxon>Cytophagales</taxon>
        <taxon>Fulvivirgaceae</taxon>
        <taxon>Fulvivirga</taxon>
    </lineage>
</organism>
<feature type="domain" description="N-acetyltransferase" evidence="3">
    <location>
        <begin position="118"/>
        <end position="252"/>
    </location>
</feature>
<protein>
    <submittedName>
        <fullName evidence="4">GNAT family N-acetyltransferase</fullName>
    </submittedName>
</protein>
<dbReference type="CDD" id="cd04301">
    <property type="entry name" value="NAT_SF"/>
    <property type="match status" value="1"/>
</dbReference>
<dbReference type="Pfam" id="PF13673">
    <property type="entry name" value="Acetyltransf_10"/>
    <property type="match status" value="1"/>
</dbReference>
<keyword evidence="2" id="KW-0012">Acyltransferase</keyword>
<evidence type="ECO:0000259" key="3">
    <source>
        <dbReference type="PROSITE" id="PS51186"/>
    </source>
</evidence>
<keyword evidence="5" id="KW-1185">Reference proteome</keyword>
<dbReference type="PROSITE" id="PS51186">
    <property type="entry name" value="GNAT"/>
    <property type="match status" value="1"/>
</dbReference>
<accession>A0A9X1HLV8</accession>
<dbReference type="EMBL" id="JAIXNE010000001">
    <property type="protein sequence ID" value="MCA6073736.1"/>
    <property type="molecule type" value="Genomic_DNA"/>
</dbReference>
<dbReference type="InterPro" id="IPR050680">
    <property type="entry name" value="YpeA/RimI_acetyltransf"/>
</dbReference>
<dbReference type="RefSeq" id="WP_225696847.1">
    <property type="nucleotide sequence ID" value="NZ_JAIXNE010000001.1"/>
</dbReference>
<dbReference type="Gene3D" id="3.40.630.30">
    <property type="match status" value="1"/>
</dbReference>
<evidence type="ECO:0000313" key="5">
    <source>
        <dbReference type="Proteomes" id="UP001139409"/>
    </source>
</evidence>
<evidence type="ECO:0000256" key="2">
    <source>
        <dbReference type="ARBA" id="ARBA00023315"/>
    </source>
</evidence>
<dbReference type="SUPFAM" id="SSF55729">
    <property type="entry name" value="Acyl-CoA N-acyltransferases (Nat)"/>
    <property type="match status" value="1"/>
</dbReference>
<comment type="caution">
    <text evidence="4">The sequence shown here is derived from an EMBL/GenBank/DDBJ whole genome shotgun (WGS) entry which is preliminary data.</text>
</comment>
<dbReference type="InterPro" id="IPR016181">
    <property type="entry name" value="Acyl_CoA_acyltransferase"/>
</dbReference>
<reference evidence="4" key="1">
    <citation type="submission" date="2021-09" db="EMBL/GenBank/DDBJ databases">
        <title>Fulvivirga sp. isolated from coastal sediment.</title>
        <authorList>
            <person name="Yu H."/>
        </authorList>
    </citation>
    <scope>NUCLEOTIDE SEQUENCE</scope>
    <source>
        <strain evidence="4">1062</strain>
    </source>
</reference>
<name>A0A9X1HLV8_9BACT</name>
<gene>
    <name evidence="4" type="ORF">LDX50_02600</name>
</gene>
<sequence>MVLGTEIAHNFHLHAYAVPSRMNGVEVIHGNSLTQTLSGLASDTFNIVYISNGNRLTLPEMKETLGKYNGHPYTIWVNEQEMIKKVRAIIKATGLKEVSEEPGMLLELDSYSTVKIKDKIEKATTTEQIEYVGRNLAKSVKPVDNEIKKYYNKASEVILNGFETDFYLYYDNNEPVGVIEVFPSSSETVGIYNLSVEKKHRGKGIATRLLQYVLNELKSANYKYAVLQAEDEAISIYERIGFRPVTRFYEFR</sequence>
<proteinExistence type="predicted"/>
<evidence type="ECO:0000313" key="4">
    <source>
        <dbReference type="EMBL" id="MCA6073736.1"/>
    </source>
</evidence>
<dbReference type="AlphaFoldDB" id="A0A9X1HLV8"/>
<dbReference type="InterPro" id="IPR000182">
    <property type="entry name" value="GNAT_dom"/>
</dbReference>